<sequence>MDSMDAHASSDAVPAKRRRTLAMMAKYVGVSASQTVVELAVFALLGLVLDRQIANAAAIACSATYQFLMNRSVTFKSSSSMGRSVALFVLLWLWNLAFSSFVLAHAPALGMDPLLAKLGCMACQGVWGWLLSRYVIFR</sequence>
<dbReference type="EMBL" id="VTFY01000004">
    <property type="protein sequence ID" value="MRX82120.1"/>
    <property type="molecule type" value="Genomic_DNA"/>
</dbReference>
<comment type="subcellular location">
    <subcellularLocation>
        <location evidence="1">Membrane</location>
        <topology evidence="1">Multi-pass membrane protein</topology>
    </subcellularLocation>
</comment>
<keyword evidence="4 6" id="KW-1133">Transmembrane helix</keyword>
<dbReference type="PANTHER" id="PTHR38459:SF1">
    <property type="entry name" value="PROPHAGE BACTOPRENOL-LINKED GLUCOSE TRANSLOCASE HOMOLOG"/>
    <property type="match status" value="1"/>
</dbReference>
<dbReference type="Pfam" id="PF04138">
    <property type="entry name" value="GtrA_DPMS_TM"/>
    <property type="match status" value="1"/>
</dbReference>
<name>A0A6N7RMP1_9ACTN</name>
<evidence type="ECO:0000313" key="8">
    <source>
        <dbReference type="EMBL" id="MRX82120.1"/>
    </source>
</evidence>
<dbReference type="GO" id="GO:0005886">
    <property type="term" value="C:plasma membrane"/>
    <property type="evidence" value="ECO:0007669"/>
    <property type="project" value="TreeGrafter"/>
</dbReference>
<dbReference type="Proteomes" id="UP000438093">
    <property type="component" value="Unassembled WGS sequence"/>
</dbReference>
<feature type="transmembrane region" description="Helical" evidence="6">
    <location>
        <begin position="53"/>
        <end position="73"/>
    </location>
</feature>
<dbReference type="AlphaFoldDB" id="A0A6N7RMP1"/>
<protein>
    <submittedName>
        <fullName evidence="8">GtrA family protein</fullName>
    </submittedName>
</protein>
<reference evidence="9" key="1">
    <citation type="submission" date="2019-08" db="EMBL/GenBank/DDBJ databases">
        <title>Arthrobacter sp. nov., isolated from plateau pika and Tibetan wild ass.</title>
        <authorList>
            <person name="Ge Y."/>
        </authorList>
    </citation>
    <scope>NUCLEOTIDE SEQUENCE [LARGE SCALE GENOMIC DNA]</scope>
    <source>
        <strain evidence="9">HF-4214</strain>
    </source>
</reference>
<comment type="caution">
    <text evidence="8">The sequence shown here is derived from an EMBL/GenBank/DDBJ whole genome shotgun (WGS) entry which is preliminary data.</text>
</comment>
<accession>A0A6N7RMP1</accession>
<dbReference type="GO" id="GO:0000271">
    <property type="term" value="P:polysaccharide biosynthetic process"/>
    <property type="evidence" value="ECO:0007669"/>
    <property type="project" value="InterPro"/>
</dbReference>
<evidence type="ECO:0000256" key="4">
    <source>
        <dbReference type="ARBA" id="ARBA00022989"/>
    </source>
</evidence>
<proteinExistence type="inferred from homology"/>
<feature type="domain" description="GtrA/DPMS transmembrane" evidence="7">
    <location>
        <begin position="26"/>
        <end position="137"/>
    </location>
</feature>
<evidence type="ECO:0000256" key="5">
    <source>
        <dbReference type="ARBA" id="ARBA00023136"/>
    </source>
</evidence>
<dbReference type="InterPro" id="IPR051401">
    <property type="entry name" value="GtrA_CellWall_Glycosyl"/>
</dbReference>
<feature type="transmembrane region" description="Helical" evidence="6">
    <location>
        <begin position="85"/>
        <end position="108"/>
    </location>
</feature>
<evidence type="ECO:0000259" key="7">
    <source>
        <dbReference type="Pfam" id="PF04138"/>
    </source>
</evidence>
<gene>
    <name evidence="8" type="ORF">GJG86_06405</name>
</gene>
<feature type="transmembrane region" description="Helical" evidence="6">
    <location>
        <begin position="114"/>
        <end position="136"/>
    </location>
</feature>
<evidence type="ECO:0000256" key="6">
    <source>
        <dbReference type="SAM" id="Phobius"/>
    </source>
</evidence>
<evidence type="ECO:0000256" key="3">
    <source>
        <dbReference type="ARBA" id="ARBA00022692"/>
    </source>
</evidence>
<evidence type="ECO:0000256" key="2">
    <source>
        <dbReference type="ARBA" id="ARBA00009399"/>
    </source>
</evidence>
<evidence type="ECO:0000313" key="9">
    <source>
        <dbReference type="Proteomes" id="UP000438093"/>
    </source>
</evidence>
<dbReference type="InterPro" id="IPR007267">
    <property type="entry name" value="GtrA_DPMS_TM"/>
</dbReference>
<dbReference type="PANTHER" id="PTHR38459">
    <property type="entry name" value="PROPHAGE BACTOPRENOL-LINKED GLUCOSE TRANSLOCASE HOMOLOG"/>
    <property type="match status" value="1"/>
</dbReference>
<keyword evidence="9" id="KW-1185">Reference proteome</keyword>
<keyword evidence="3 6" id="KW-0812">Transmembrane</keyword>
<comment type="similarity">
    <text evidence="2">Belongs to the GtrA family.</text>
</comment>
<feature type="transmembrane region" description="Helical" evidence="6">
    <location>
        <begin position="27"/>
        <end position="47"/>
    </location>
</feature>
<organism evidence="8 9">
    <name type="scientific">Eggerthella guodeyinii</name>
    <dbReference type="NCBI Taxonomy" id="2690837"/>
    <lineage>
        <taxon>Bacteria</taxon>
        <taxon>Bacillati</taxon>
        <taxon>Actinomycetota</taxon>
        <taxon>Coriobacteriia</taxon>
        <taxon>Eggerthellales</taxon>
        <taxon>Eggerthellaceae</taxon>
        <taxon>Eggerthella</taxon>
    </lineage>
</organism>
<evidence type="ECO:0000256" key="1">
    <source>
        <dbReference type="ARBA" id="ARBA00004141"/>
    </source>
</evidence>
<keyword evidence="5 6" id="KW-0472">Membrane</keyword>